<dbReference type="GO" id="GO:0003677">
    <property type="term" value="F:DNA binding"/>
    <property type="evidence" value="ECO:0007669"/>
    <property type="project" value="UniProtKB-UniRule"/>
</dbReference>
<dbReference type="AlphaFoldDB" id="L7VVF1"/>
<dbReference type="InterPro" id="IPR001647">
    <property type="entry name" value="HTH_TetR"/>
</dbReference>
<dbReference type="Pfam" id="PF00440">
    <property type="entry name" value="TetR_N"/>
    <property type="match status" value="1"/>
</dbReference>
<reference evidence="4" key="1">
    <citation type="submission" date="2012-09" db="EMBL/GenBank/DDBJ databases">
        <title>Metagenomic Characterization of a Microbial Community in Wastewater Detects High Levels of Antibiotic Resistance.</title>
        <authorList>
            <person name="Abrams M."/>
            <person name="Caldwell A."/>
            <person name="Vandaei E."/>
            <person name="Lee W."/>
            <person name="Perrott J."/>
            <person name="Khan S.Y."/>
            <person name="Ta J."/>
            <person name="Romero D."/>
            <person name="Nguyen V."/>
            <person name="Pourmand N."/>
            <person name="Ouverney C.C."/>
        </authorList>
    </citation>
    <scope>NUCLEOTIDE SEQUENCE</scope>
</reference>
<evidence type="ECO:0000259" key="3">
    <source>
        <dbReference type="PROSITE" id="PS50977"/>
    </source>
</evidence>
<name>L7VVF1_9BACT</name>
<accession>L7VVF1</accession>
<dbReference type="EMBL" id="JX649859">
    <property type="protein sequence ID" value="AGC70988.1"/>
    <property type="molecule type" value="Genomic_DNA"/>
</dbReference>
<dbReference type="SUPFAM" id="SSF46689">
    <property type="entry name" value="Homeodomain-like"/>
    <property type="match status" value="1"/>
</dbReference>
<feature type="DNA-binding region" description="H-T-H motif" evidence="2">
    <location>
        <begin position="36"/>
        <end position="55"/>
    </location>
</feature>
<dbReference type="InterPro" id="IPR009057">
    <property type="entry name" value="Homeodomain-like_sf"/>
</dbReference>
<dbReference type="Gene3D" id="1.10.357.10">
    <property type="entry name" value="Tetracycline Repressor, domain 2"/>
    <property type="match status" value="1"/>
</dbReference>
<evidence type="ECO:0000256" key="2">
    <source>
        <dbReference type="PROSITE-ProRule" id="PRU00335"/>
    </source>
</evidence>
<proteinExistence type="predicted"/>
<evidence type="ECO:0000313" key="4">
    <source>
        <dbReference type="EMBL" id="AGC70988.1"/>
    </source>
</evidence>
<dbReference type="PROSITE" id="PS50977">
    <property type="entry name" value="HTH_TETR_2"/>
    <property type="match status" value="1"/>
</dbReference>
<keyword evidence="1 2" id="KW-0238">DNA-binding</keyword>
<sequence>MAKSAGKVEQNRQHRMRRFADASLHIVATEGLAALTMARLAEELDTVPSAVYRYFASKGALITAVQCDAIERLTASYGLIRTLSEDHFVELGLDEADTVVARLVLFGRWFCATADTHLEELRLLQMIMSERTHDLDPQGGFEVLPIAMVLLGQAAECLDAAEGIGLATPGESLERVIVWAAALGGVLETDSLARYVPELLGDGRLARRTNLDLLRGWGVPDDRLVAATQVVDDLATRGSLAPAAERAS</sequence>
<evidence type="ECO:0000256" key="1">
    <source>
        <dbReference type="ARBA" id="ARBA00023125"/>
    </source>
</evidence>
<feature type="domain" description="HTH tetR-type" evidence="3">
    <location>
        <begin position="13"/>
        <end position="73"/>
    </location>
</feature>
<organism evidence="4">
    <name type="scientific">uncultured bacterium A1Q1_fos_2107</name>
    <dbReference type="NCBI Taxonomy" id="1256562"/>
    <lineage>
        <taxon>Bacteria</taxon>
        <taxon>environmental samples</taxon>
    </lineage>
</organism>
<protein>
    <recommendedName>
        <fullName evidence="3">HTH tetR-type domain-containing protein</fullName>
    </recommendedName>
</protein>